<evidence type="ECO:0000313" key="1">
    <source>
        <dbReference type="EMBL" id="KAE8266567.1"/>
    </source>
</evidence>
<gene>
    <name evidence="1" type="ORF">A4X09_0g5786</name>
</gene>
<organism evidence="1 2">
    <name type="scientific">Tilletia walkeri</name>
    <dbReference type="NCBI Taxonomy" id="117179"/>
    <lineage>
        <taxon>Eukaryota</taxon>
        <taxon>Fungi</taxon>
        <taxon>Dikarya</taxon>
        <taxon>Basidiomycota</taxon>
        <taxon>Ustilaginomycotina</taxon>
        <taxon>Exobasidiomycetes</taxon>
        <taxon>Tilletiales</taxon>
        <taxon>Tilletiaceae</taxon>
        <taxon>Tilletia</taxon>
    </lineage>
</organism>
<sequence>MPTSYQELEHLYDAQGPAKIGIEPTLIETDDSHDITKELMSVRPIPALVTDNLLDELYTSKFARPTNPSTIFEKKHTGRIYKDKFVEL</sequence>
<reference evidence="1" key="2">
    <citation type="journal article" date="2019" name="IMA Fungus">
        <title>Genome sequencing and comparison of five Tilletia species to identify candidate genes for the detection of regulated species infecting wheat.</title>
        <authorList>
            <person name="Nguyen H.D.T."/>
            <person name="Sultana T."/>
            <person name="Kesanakurti P."/>
            <person name="Hambleton S."/>
        </authorList>
    </citation>
    <scope>NUCLEOTIDE SEQUENCE</scope>
    <source>
        <strain evidence="1">DAOMC 236422</strain>
    </source>
</reference>
<comment type="caution">
    <text evidence="1">The sequence shown here is derived from an EMBL/GenBank/DDBJ whole genome shotgun (WGS) entry which is preliminary data.</text>
</comment>
<keyword evidence="2" id="KW-1185">Reference proteome</keyword>
<dbReference type="AlphaFoldDB" id="A0A8X7N546"/>
<proteinExistence type="predicted"/>
<dbReference type="Proteomes" id="UP000078113">
    <property type="component" value="Unassembled WGS sequence"/>
</dbReference>
<name>A0A8X7N546_9BASI</name>
<evidence type="ECO:0000313" key="2">
    <source>
        <dbReference type="Proteomes" id="UP000078113"/>
    </source>
</evidence>
<accession>A0A8X7N546</accession>
<reference evidence="1" key="1">
    <citation type="submission" date="2016-04" db="EMBL/GenBank/DDBJ databases">
        <authorList>
            <person name="Nguyen H.D."/>
            <person name="Samba Siva P."/>
            <person name="Cullis J."/>
            <person name="Levesque C.A."/>
            <person name="Hambleton S."/>
        </authorList>
    </citation>
    <scope>NUCLEOTIDE SEQUENCE</scope>
    <source>
        <strain evidence="1">DAOMC 236422</strain>
    </source>
</reference>
<protein>
    <submittedName>
        <fullName evidence="1">Uncharacterized protein</fullName>
    </submittedName>
</protein>
<dbReference type="EMBL" id="LWDG02000318">
    <property type="protein sequence ID" value="KAE8266567.1"/>
    <property type="molecule type" value="Genomic_DNA"/>
</dbReference>